<dbReference type="InterPro" id="IPR007344">
    <property type="entry name" value="GrpB/CoaE"/>
</dbReference>
<dbReference type="PANTHER" id="PTHR34822:SF1">
    <property type="entry name" value="GRPB FAMILY PROTEIN"/>
    <property type="match status" value="1"/>
</dbReference>
<name>A0A934KFJ4_9BACT</name>
<protein>
    <submittedName>
        <fullName evidence="1">GrpB family protein</fullName>
    </submittedName>
</protein>
<dbReference type="Gene3D" id="3.30.460.10">
    <property type="entry name" value="Beta Polymerase, domain 2"/>
    <property type="match status" value="1"/>
</dbReference>
<evidence type="ECO:0000313" key="1">
    <source>
        <dbReference type="EMBL" id="MBJ7604634.1"/>
    </source>
</evidence>
<gene>
    <name evidence="1" type="ORF">JF888_15885</name>
</gene>
<proteinExistence type="predicted"/>
<dbReference type="PANTHER" id="PTHR34822">
    <property type="entry name" value="GRPB DOMAIN PROTEIN (AFU_ORTHOLOGUE AFUA_1G01530)"/>
    <property type="match status" value="1"/>
</dbReference>
<reference evidence="1 2" key="1">
    <citation type="submission" date="2020-10" db="EMBL/GenBank/DDBJ databases">
        <title>Ca. Dormibacterota MAGs.</title>
        <authorList>
            <person name="Montgomery K."/>
        </authorList>
    </citation>
    <scope>NUCLEOTIDE SEQUENCE [LARGE SCALE GENOMIC DNA]</scope>
    <source>
        <strain evidence="1">SC8811_S16_3</strain>
    </source>
</reference>
<dbReference type="Proteomes" id="UP000620075">
    <property type="component" value="Unassembled WGS sequence"/>
</dbReference>
<dbReference type="EMBL" id="JAEKNQ010000062">
    <property type="protein sequence ID" value="MBJ7604634.1"/>
    <property type="molecule type" value="Genomic_DNA"/>
</dbReference>
<dbReference type="SUPFAM" id="SSF81301">
    <property type="entry name" value="Nucleotidyltransferase"/>
    <property type="match status" value="1"/>
</dbReference>
<dbReference type="Pfam" id="PF04229">
    <property type="entry name" value="GrpB"/>
    <property type="match status" value="1"/>
</dbReference>
<accession>A0A934KFJ4</accession>
<organism evidence="1 2">
    <name type="scientific">Candidatus Dormiibacter inghamiae</name>
    <dbReference type="NCBI Taxonomy" id="3127013"/>
    <lineage>
        <taxon>Bacteria</taxon>
        <taxon>Bacillati</taxon>
        <taxon>Candidatus Dormiibacterota</taxon>
        <taxon>Candidatus Dormibacteria</taxon>
        <taxon>Candidatus Dormibacterales</taxon>
        <taxon>Candidatus Dormibacteraceae</taxon>
        <taxon>Candidatus Dormiibacter</taxon>
    </lineage>
</organism>
<comment type="caution">
    <text evidence="1">The sequence shown here is derived from an EMBL/GenBank/DDBJ whole genome shotgun (WGS) entry which is preliminary data.</text>
</comment>
<sequence length="169" mass="19625">MPIAIVDYDPEWPRRYEAEAKRLRSERGPVALRLEHVGSTAVPGLKAKDVVDIQLSVPALEPMGPYRGPLERLGYEYVVTEPEDHRFFRLERAGRRLCNLHVCQAGGEWERRHLAFRDHLRGHPEAARAYKRHKLELAPHFDIANDYAEAKDPFIRRLELEIRGRQTAE</sequence>
<dbReference type="InterPro" id="IPR043519">
    <property type="entry name" value="NT_sf"/>
</dbReference>
<dbReference type="RefSeq" id="WP_338182574.1">
    <property type="nucleotide sequence ID" value="NZ_JAEKNQ010000062.1"/>
</dbReference>
<dbReference type="AlphaFoldDB" id="A0A934KFJ4"/>
<evidence type="ECO:0000313" key="2">
    <source>
        <dbReference type="Proteomes" id="UP000620075"/>
    </source>
</evidence>